<dbReference type="InterPro" id="IPR050366">
    <property type="entry name" value="BP-dependent_transpt_permease"/>
</dbReference>
<dbReference type="CDD" id="cd06261">
    <property type="entry name" value="TM_PBP2"/>
    <property type="match status" value="1"/>
</dbReference>
<dbReference type="Pfam" id="PF12911">
    <property type="entry name" value="OppC_N"/>
    <property type="match status" value="1"/>
</dbReference>
<dbReference type="GO" id="GO:0055085">
    <property type="term" value="P:transmembrane transport"/>
    <property type="evidence" value="ECO:0007669"/>
    <property type="project" value="InterPro"/>
</dbReference>
<dbReference type="SUPFAM" id="SSF161098">
    <property type="entry name" value="MetI-like"/>
    <property type="match status" value="1"/>
</dbReference>
<evidence type="ECO:0000259" key="8">
    <source>
        <dbReference type="PROSITE" id="PS50928"/>
    </source>
</evidence>
<reference evidence="9 10" key="1">
    <citation type="journal article" date="2011" name="Stand. Genomic Sci.">
        <title>Complete genome sequence of the thermophilic sulfur-reducer Hippea maritima type strain (MH(2)).</title>
        <authorList>
            <person name="Huntemann M."/>
            <person name="Lu M."/>
            <person name="Nolan M."/>
            <person name="Lapidus A."/>
            <person name="Lucas S."/>
            <person name="Hammon N."/>
            <person name="Deshpande S."/>
            <person name="Cheng J.F."/>
            <person name="Tapia R."/>
            <person name="Han C."/>
            <person name="Goodwin L."/>
            <person name="Pitluck S."/>
            <person name="Liolios K."/>
            <person name="Pagani I."/>
            <person name="Ivanova N."/>
            <person name="Ovchinikova G."/>
            <person name="Pati A."/>
            <person name="Chen A."/>
            <person name="Palaniappan K."/>
            <person name="Land M."/>
            <person name="Hauser L."/>
            <person name="Jeffries C.D."/>
            <person name="Detter J.C."/>
            <person name="Brambilla E.M."/>
            <person name="Rohde M."/>
            <person name="Spring S."/>
            <person name="Goker M."/>
            <person name="Woyke T."/>
            <person name="Bristow J."/>
            <person name="Eisen J.A."/>
            <person name="Markowitz V."/>
            <person name="Hugenholtz P."/>
            <person name="Kyrpides N.C."/>
            <person name="Klenk H.P."/>
            <person name="Mavromatis K."/>
        </authorList>
    </citation>
    <scope>NUCLEOTIDE SEQUENCE [LARGE SCALE GENOMIC DNA]</scope>
    <source>
        <strain evidence="10">ATCC 700847 / DSM 10411 / MH2</strain>
    </source>
</reference>
<keyword evidence="10" id="KW-1185">Reference proteome</keyword>
<feature type="transmembrane region" description="Helical" evidence="7">
    <location>
        <begin position="257"/>
        <end position="278"/>
    </location>
</feature>
<feature type="transmembrane region" description="Helical" evidence="7">
    <location>
        <begin position="27"/>
        <end position="50"/>
    </location>
</feature>
<keyword evidence="3" id="KW-1003">Cell membrane</keyword>
<gene>
    <name evidence="9" type="ordered locus">Hipma_1261</name>
</gene>
<evidence type="ECO:0000256" key="6">
    <source>
        <dbReference type="ARBA" id="ARBA00023136"/>
    </source>
</evidence>
<dbReference type="eggNOG" id="COG1173">
    <property type="taxonomic scope" value="Bacteria"/>
</dbReference>
<evidence type="ECO:0000313" key="9">
    <source>
        <dbReference type="EMBL" id="AEA34220.1"/>
    </source>
</evidence>
<dbReference type="InterPro" id="IPR000515">
    <property type="entry name" value="MetI-like"/>
</dbReference>
<keyword evidence="4 7" id="KW-0812">Transmembrane</keyword>
<evidence type="ECO:0000256" key="1">
    <source>
        <dbReference type="ARBA" id="ARBA00004651"/>
    </source>
</evidence>
<dbReference type="HOGENOM" id="CLU_028518_1_1_7"/>
<evidence type="ECO:0000256" key="7">
    <source>
        <dbReference type="RuleBase" id="RU363032"/>
    </source>
</evidence>
<dbReference type="Gene3D" id="1.10.3720.10">
    <property type="entry name" value="MetI-like"/>
    <property type="match status" value="1"/>
</dbReference>
<dbReference type="InterPro" id="IPR035906">
    <property type="entry name" value="MetI-like_sf"/>
</dbReference>
<dbReference type="RefSeq" id="WP_013682253.1">
    <property type="nucleotide sequence ID" value="NC_015318.1"/>
</dbReference>
<evidence type="ECO:0000256" key="5">
    <source>
        <dbReference type="ARBA" id="ARBA00022989"/>
    </source>
</evidence>
<evidence type="ECO:0000256" key="3">
    <source>
        <dbReference type="ARBA" id="ARBA00022475"/>
    </source>
</evidence>
<proteinExistence type="inferred from homology"/>
<dbReference type="AlphaFoldDB" id="F2LXA6"/>
<dbReference type="KEGG" id="hmr:Hipma_1261"/>
<organism evidence="9 10">
    <name type="scientific">Hippea maritima (strain ATCC 700847 / DSM 10411 / MH2)</name>
    <dbReference type="NCBI Taxonomy" id="760142"/>
    <lineage>
        <taxon>Bacteria</taxon>
        <taxon>Pseudomonadati</taxon>
        <taxon>Campylobacterota</taxon>
        <taxon>Desulfurellia</taxon>
        <taxon>Desulfurellales</taxon>
        <taxon>Hippeaceae</taxon>
        <taxon>Hippea</taxon>
    </lineage>
</organism>
<dbReference type="InterPro" id="IPR025966">
    <property type="entry name" value="OppC_N"/>
</dbReference>
<dbReference type="InParanoid" id="F2LXA6"/>
<feature type="transmembrane region" description="Helical" evidence="7">
    <location>
        <begin position="137"/>
        <end position="163"/>
    </location>
</feature>
<dbReference type="Proteomes" id="UP000008139">
    <property type="component" value="Chromosome"/>
</dbReference>
<dbReference type="STRING" id="760142.Hipma_1261"/>
<sequence length="293" mass="31603">MIENSNQMVSSRISSFIKNLLGDSSGIMAFAGLTILVIFILMAIFAPLIAPYSPIEPSGTPLLAPNMQHLMGTDNMGYDVFSRFIYGSRMALIIAFIATLIASVVGIPLGLIAGYSGGVLDRTLTMIMDSVYTFPGLILAIAIAAVLGPGIINISLSIAVVYIPTYYRVIRSQVVSVKSELYVEGAYSIGAKTSTIIFKYILPNVLPSIIVVLSMNIADAIMTEAGLSFLGLGITPPTPDWGYDLANGQQFLISNDWWMSFFPGIAIILIVLGFSMFAEGLNEYFNPNIGEKR</sequence>
<keyword evidence="5 7" id="KW-1133">Transmembrane helix</keyword>
<feature type="transmembrane region" description="Helical" evidence="7">
    <location>
        <begin position="91"/>
        <end position="117"/>
    </location>
</feature>
<dbReference type="GO" id="GO:0005886">
    <property type="term" value="C:plasma membrane"/>
    <property type="evidence" value="ECO:0007669"/>
    <property type="project" value="UniProtKB-SubCell"/>
</dbReference>
<protein>
    <submittedName>
        <fullName evidence="9">ABC-type transporter, integral membrane subunit</fullName>
    </submittedName>
</protein>
<dbReference type="Pfam" id="PF00528">
    <property type="entry name" value="BPD_transp_1"/>
    <property type="match status" value="1"/>
</dbReference>
<evidence type="ECO:0000313" key="10">
    <source>
        <dbReference type="Proteomes" id="UP000008139"/>
    </source>
</evidence>
<reference evidence="10" key="2">
    <citation type="submission" date="2011-03" db="EMBL/GenBank/DDBJ databases">
        <title>The complete genome of Hippea maritima DSM 10411.</title>
        <authorList>
            <consortium name="US DOE Joint Genome Institute (JGI-PGF)"/>
            <person name="Lucas S."/>
            <person name="Copeland A."/>
            <person name="Lapidus A."/>
            <person name="Bruce D."/>
            <person name="Goodwin L."/>
            <person name="Pitluck S."/>
            <person name="Peters L."/>
            <person name="Kyrpides N."/>
            <person name="Mavromatis K."/>
            <person name="Pagani I."/>
            <person name="Ivanova N."/>
            <person name="Mikhailova N."/>
            <person name="Lu M."/>
            <person name="Detter J.C."/>
            <person name="Tapia R."/>
            <person name="Han C."/>
            <person name="Land M."/>
            <person name="Hauser L."/>
            <person name="Markowitz V."/>
            <person name="Cheng J.-F."/>
            <person name="Hugenholtz P."/>
            <person name="Woyke T."/>
            <person name="Wu D."/>
            <person name="Spring S."/>
            <person name="Schroeder M."/>
            <person name="Brambilla E."/>
            <person name="Klenk H.-P."/>
            <person name="Eisen J.A."/>
        </authorList>
    </citation>
    <scope>NUCLEOTIDE SEQUENCE [LARGE SCALE GENOMIC DNA]</scope>
    <source>
        <strain evidence="10">ATCC 700847 / DSM 10411 / MH2</strain>
    </source>
</reference>
<comment type="similarity">
    <text evidence="7">Belongs to the binding-protein-dependent transport system permease family.</text>
</comment>
<dbReference type="PROSITE" id="PS50928">
    <property type="entry name" value="ABC_TM1"/>
    <property type="match status" value="1"/>
</dbReference>
<dbReference type="EMBL" id="CP002606">
    <property type="protein sequence ID" value="AEA34220.1"/>
    <property type="molecule type" value="Genomic_DNA"/>
</dbReference>
<keyword evidence="2 7" id="KW-0813">Transport</keyword>
<dbReference type="PANTHER" id="PTHR43386">
    <property type="entry name" value="OLIGOPEPTIDE TRANSPORT SYSTEM PERMEASE PROTEIN APPC"/>
    <property type="match status" value="1"/>
</dbReference>
<evidence type="ECO:0000256" key="4">
    <source>
        <dbReference type="ARBA" id="ARBA00022692"/>
    </source>
</evidence>
<name>F2LXA6_HIPMA</name>
<feature type="domain" description="ABC transmembrane type-1" evidence="8">
    <location>
        <begin position="88"/>
        <end position="278"/>
    </location>
</feature>
<keyword evidence="6 7" id="KW-0472">Membrane</keyword>
<comment type="subcellular location">
    <subcellularLocation>
        <location evidence="1 7">Cell membrane</location>
        <topology evidence="1 7">Multi-pass membrane protein</topology>
    </subcellularLocation>
</comment>
<dbReference type="PANTHER" id="PTHR43386:SF1">
    <property type="entry name" value="D,D-DIPEPTIDE TRANSPORT SYSTEM PERMEASE PROTEIN DDPC-RELATED"/>
    <property type="match status" value="1"/>
</dbReference>
<accession>F2LXA6</accession>
<evidence type="ECO:0000256" key="2">
    <source>
        <dbReference type="ARBA" id="ARBA00022448"/>
    </source>
</evidence>